<feature type="compositionally biased region" description="Low complexity" evidence="1">
    <location>
        <begin position="44"/>
        <end position="75"/>
    </location>
</feature>
<name>A0ABS9PZT9_9MICO</name>
<feature type="region of interest" description="Disordered" evidence="1">
    <location>
        <begin position="173"/>
        <end position="200"/>
    </location>
</feature>
<dbReference type="Proteomes" id="UP001521931">
    <property type="component" value="Unassembled WGS sequence"/>
</dbReference>
<feature type="chain" id="PRO_5046466605" evidence="2">
    <location>
        <begin position="26"/>
        <end position="214"/>
    </location>
</feature>
<evidence type="ECO:0000256" key="1">
    <source>
        <dbReference type="SAM" id="MobiDB-lite"/>
    </source>
</evidence>
<feature type="signal peptide" evidence="2">
    <location>
        <begin position="1"/>
        <end position="25"/>
    </location>
</feature>
<reference evidence="4 5" key="1">
    <citation type="submission" date="2022-02" db="EMBL/GenBank/DDBJ databases">
        <title>Uncovering new skin microbiome diversity through culturing and metagenomics.</title>
        <authorList>
            <person name="Conlan S."/>
            <person name="Deming C."/>
            <person name="Nisc Comparative Sequencing Program N."/>
            <person name="Segre J.A."/>
        </authorList>
    </citation>
    <scope>NUCLEOTIDE SEQUENCE [LARGE SCALE GENOMIC DNA]</scope>
    <source>
        <strain evidence="4 5">ACRQZ</strain>
    </source>
</reference>
<evidence type="ECO:0000256" key="2">
    <source>
        <dbReference type="SAM" id="SignalP"/>
    </source>
</evidence>
<dbReference type="EMBL" id="JAKRCV010000008">
    <property type="protein sequence ID" value="MCG7321127.1"/>
    <property type="molecule type" value="Genomic_DNA"/>
</dbReference>
<dbReference type="InterPro" id="IPR046281">
    <property type="entry name" value="DUF6318"/>
</dbReference>
<feature type="compositionally biased region" description="Polar residues" evidence="1">
    <location>
        <begin position="173"/>
        <end position="193"/>
    </location>
</feature>
<dbReference type="Pfam" id="PF19843">
    <property type="entry name" value="DUF6318"/>
    <property type="match status" value="1"/>
</dbReference>
<accession>A0ABS9PZT9</accession>
<feature type="compositionally biased region" description="Low complexity" evidence="1">
    <location>
        <begin position="26"/>
        <end position="36"/>
    </location>
</feature>
<evidence type="ECO:0000313" key="5">
    <source>
        <dbReference type="Proteomes" id="UP001521931"/>
    </source>
</evidence>
<gene>
    <name evidence="4" type="ORF">MHL29_04350</name>
</gene>
<sequence length="214" mass="21861">MRGHGRLLTAAGLIAAGALAGCSSAAGTSPGTATATHELPPATPGTSAASPTATSSASTSISSPTTAATTATSAAAPTIPAAARAHTPEGAEAFTRYFIDQVNVAWTTPKTGLISALSLPTCKSCARLEQDARRLADAGARVASPMLEVNDTIPAEDNATKATIVVAQVTENPKATLQGDQTTQPTRRPTSSKRAFELTQRSDGWRVSEIKDYQ</sequence>
<keyword evidence="5" id="KW-1185">Reference proteome</keyword>
<comment type="caution">
    <text evidence="4">The sequence shown here is derived from an EMBL/GenBank/DDBJ whole genome shotgun (WGS) entry which is preliminary data.</text>
</comment>
<protein>
    <submittedName>
        <fullName evidence="4">DUF6318 family protein</fullName>
    </submittedName>
</protein>
<evidence type="ECO:0000259" key="3">
    <source>
        <dbReference type="Pfam" id="PF19843"/>
    </source>
</evidence>
<dbReference type="RefSeq" id="WP_239262552.1">
    <property type="nucleotide sequence ID" value="NZ_JAKRCV010000008.1"/>
</dbReference>
<keyword evidence="2" id="KW-0732">Signal</keyword>
<dbReference type="PROSITE" id="PS51257">
    <property type="entry name" value="PROKAR_LIPOPROTEIN"/>
    <property type="match status" value="1"/>
</dbReference>
<organism evidence="4 5">
    <name type="scientific">Arsenicicoccus bolidensis</name>
    <dbReference type="NCBI Taxonomy" id="229480"/>
    <lineage>
        <taxon>Bacteria</taxon>
        <taxon>Bacillati</taxon>
        <taxon>Actinomycetota</taxon>
        <taxon>Actinomycetes</taxon>
        <taxon>Micrococcales</taxon>
        <taxon>Intrasporangiaceae</taxon>
        <taxon>Arsenicicoccus</taxon>
    </lineage>
</organism>
<evidence type="ECO:0000313" key="4">
    <source>
        <dbReference type="EMBL" id="MCG7321127.1"/>
    </source>
</evidence>
<feature type="domain" description="DUF6318" evidence="3">
    <location>
        <begin position="64"/>
        <end position="209"/>
    </location>
</feature>
<feature type="region of interest" description="Disordered" evidence="1">
    <location>
        <begin position="26"/>
        <end position="75"/>
    </location>
</feature>
<proteinExistence type="predicted"/>